<feature type="compositionally biased region" description="Basic and acidic residues" evidence="1">
    <location>
        <begin position="14"/>
        <end position="25"/>
    </location>
</feature>
<dbReference type="Gene3D" id="3.30.70.20">
    <property type="match status" value="1"/>
</dbReference>
<sequence>MSTPTDRNGSRPRRPADETRRRVGLAHDPRVAVDRVACTGHGVCAQLLAGVTLDEWGYPVVGDDTVVGEDGRELAETAVRLCPARALYLR</sequence>
<evidence type="ECO:0000313" key="2">
    <source>
        <dbReference type="EMBL" id="GAA2498242.1"/>
    </source>
</evidence>
<dbReference type="Pfam" id="PF13459">
    <property type="entry name" value="Fer4_15"/>
    <property type="match status" value="1"/>
</dbReference>
<dbReference type="EMBL" id="BAAARE010000024">
    <property type="protein sequence ID" value="GAA2498242.1"/>
    <property type="molecule type" value="Genomic_DNA"/>
</dbReference>
<reference evidence="3" key="1">
    <citation type="journal article" date="2019" name="Int. J. Syst. Evol. Microbiol.">
        <title>The Global Catalogue of Microorganisms (GCM) 10K type strain sequencing project: providing services to taxonomists for standard genome sequencing and annotation.</title>
        <authorList>
            <consortium name="The Broad Institute Genomics Platform"/>
            <consortium name="The Broad Institute Genome Sequencing Center for Infectious Disease"/>
            <person name="Wu L."/>
            <person name="Ma J."/>
        </authorList>
    </citation>
    <scope>NUCLEOTIDE SEQUENCE [LARGE SCALE GENOMIC DNA]</scope>
    <source>
        <strain evidence="3">JCM 16259</strain>
    </source>
</reference>
<feature type="region of interest" description="Disordered" evidence="1">
    <location>
        <begin position="1"/>
        <end position="25"/>
    </location>
</feature>
<dbReference type="Proteomes" id="UP001500730">
    <property type="component" value="Unassembled WGS sequence"/>
</dbReference>
<name>A0ABP5ZL04_9MICO</name>
<evidence type="ECO:0008006" key="4">
    <source>
        <dbReference type="Google" id="ProtNLM"/>
    </source>
</evidence>
<organism evidence="2 3">
    <name type="scientific">Terrabacter carboxydivorans</name>
    <dbReference type="NCBI Taxonomy" id="619730"/>
    <lineage>
        <taxon>Bacteria</taxon>
        <taxon>Bacillati</taxon>
        <taxon>Actinomycetota</taxon>
        <taxon>Actinomycetes</taxon>
        <taxon>Micrococcales</taxon>
        <taxon>Intrasporangiaceae</taxon>
        <taxon>Terrabacter</taxon>
    </lineage>
</organism>
<accession>A0ABP5ZL04</accession>
<proteinExistence type="predicted"/>
<evidence type="ECO:0000256" key="1">
    <source>
        <dbReference type="SAM" id="MobiDB-lite"/>
    </source>
</evidence>
<dbReference type="RefSeq" id="WP_344256915.1">
    <property type="nucleotide sequence ID" value="NZ_BAAARE010000024.1"/>
</dbReference>
<evidence type="ECO:0000313" key="3">
    <source>
        <dbReference type="Proteomes" id="UP001500730"/>
    </source>
</evidence>
<comment type="caution">
    <text evidence="2">The sequence shown here is derived from an EMBL/GenBank/DDBJ whole genome shotgun (WGS) entry which is preliminary data.</text>
</comment>
<protein>
    <recommendedName>
        <fullName evidence="4">Ferredoxin</fullName>
    </recommendedName>
</protein>
<gene>
    <name evidence="2" type="ORF">GCM10009858_40710</name>
</gene>
<keyword evidence="3" id="KW-1185">Reference proteome</keyword>
<dbReference type="SUPFAM" id="SSF54862">
    <property type="entry name" value="4Fe-4S ferredoxins"/>
    <property type="match status" value="1"/>
</dbReference>